<dbReference type="InterPro" id="IPR047565">
    <property type="entry name" value="Alpha-macroglob_thiol-ester_cl"/>
</dbReference>
<dbReference type="InterPro" id="IPR000177">
    <property type="entry name" value="Apple"/>
</dbReference>
<dbReference type="PANTHER" id="PTHR40094:SF1">
    <property type="entry name" value="UBIQUITIN DOMAIN-CONTAINING PROTEIN"/>
    <property type="match status" value="1"/>
</dbReference>
<feature type="domain" description="Apple" evidence="5">
    <location>
        <begin position="1"/>
        <end position="63"/>
    </location>
</feature>
<dbReference type="CDD" id="cd01100">
    <property type="entry name" value="APPLE_Factor_XI_like"/>
    <property type="match status" value="1"/>
</dbReference>
<keyword evidence="7" id="KW-1185">Reference proteome</keyword>
<dbReference type="Pfam" id="PF17962">
    <property type="entry name" value="bMG6"/>
    <property type="match status" value="1"/>
</dbReference>
<dbReference type="eggNOG" id="COG2373">
    <property type="taxonomic scope" value="Bacteria"/>
</dbReference>
<dbReference type="InterPro" id="IPR051802">
    <property type="entry name" value="YfhM-like"/>
</dbReference>
<dbReference type="InterPro" id="IPR049120">
    <property type="entry name" value="A2M_bMG2"/>
</dbReference>
<dbReference type="InterPro" id="IPR001599">
    <property type="entry name" value="Macroglobln_a2"/>
</dbReference>
<dbReference type="InterPro" id="IPR003609">
    <property type="entry name" value="Pan_app"/>
</dbReference>
<comment type="caution">
    <text evidence="6">The sequence shown here is derived from an EMBL/GenBank/DDBJ whole genome shotgun (WGS) entry which is preliminary data.</text>
</comment>
<organism evidence="6 7">
    <name type="scientific">Actibacterium atlanticum</name>
    <dbReference type="NCBI Taxonomy" id="1461693"/>
    <lineage>
        <taxon>Bacteria</taxon>
        <taxon>Pseudomonadati</taxon>
        <taxon>Pseudomonadota</taxon>
        <taxon>Alphaproteobacteria</taxon>
        <taxon>Rhodobacterales</taxon>
        <taxon>Roseobacteraceae</taxon>
        <taxon>Actibacterium</taxon>
    </lineage>
</organism>
<dbReference type="Pfam" id="PF07678">
    <property type="entry name" value="TED_complement"/>
    <property type="match status" value="1"/>
</dbReference>
<dbReference type="Gene3D" id="2.60.40.1930">
    <property type="match status" value="1"/>
</dbReference>
<evidence type="ECO:0000313" key="7">
    <source>
        <dbReference type="Proteomes" id="UP000024836"/>
    </source>
</evidence>
<keyword evidence="3" id="KW-0677">Repeat</keyword>
<gene>
    <name evidence="6" type="ORF">ATO10_06686</name>
</gene>
<dbReference type="PANTHER" id="PTHR40094">
    <property type="entry name" value="ALPHA-2-MACROGLOBULIN HOMOLOG"/>
    <property type="match status" value="1"/>
</dbReference>
<accession>A0A058ZM17</accession>
<dbReference type="Pfam" id="PF07703">
    <property type="entry name" value="A2M_BRD"/>
    <property type="match status" value="1"/>
</dbReference>
<comment type="similarity">
    <text evidence="1">Belongs to the protease inhibitor I39 (alpha-2-macroglobulin) family. Bacterial alpha-2-macroglobulin subfamily.</text>
</comment>
<dbReference type="InterPro" id="IPR011626">
    <property type="entry name" value="Alpha-macroglobulin_TED"/>
</dbReference>
<dbReference type="GO" id="GO:0005615">
    <property type="term" value="C:extracellular space"/>
    <property type="evidence" value="ECO:0007669"/>
    <property type="project" value="InterPro"/>
</dbReference>
<dbReference type="PROSITE" id="PS50948">
    <property type="entry name" value="PAN"/>
    <property type="match status" value="1"/>
</dbReference>
<dbReference type="GO" id="GO:0004866">
    <property type="term" value="F:endopeptidase inhibitor activity"/>
    <property type="evidence" value="ECO:0007669"/>
    <property type="project" value="InterPro"/>
</dbReference>
<dbReference type="STRING" id="1461693.ATO10_06686"/>
<dbReference type="InterPro" id="IPR041462">
    <property type="entry name" value="Bact_A2M_MG6"/>
</dbReference>
<dbReference type="Pfam" id="PF00024">
    <property type="entry name" value="PAN_1"/>
    <property type="match status" value="1"/>
</dbReference>
<keyword evidence="2" id="KW-0732">Signal</keyword>
<dbReference type="InterPro" id="IPR041246">
    <property type="entry name" value="Bact_MG10"/>
</dbReference>
<dbReference type="SMART" id="SM01359">
    <property type="entry name" value="A2M_N_2"/>
    <property type="match status" value="1"/>
</dbReference>
<evidence type="ECO:0000256" key="3">
    <source>
        <dbReference type="ARBA" id="ARBA00022737"/>
    </source>
</evidence>
<dbReference type="Pfam" id="PF21142">
    <property type="entry name" value="A2M_bMG2"/>
    <property type="match status" value="1"/>
</dbReference>
<dbReference type="InterPro" id="IPR002890">
    <property type="entry name" value="MG2"/>
</dbReference>
<name>A0A058ZM17_9RHOB</name>
<dbReference type="InterPro" id="IPR008930">
    <property type="entry name" value="Terpenoid_cyclase/PrenylTrfase"/>
</dbReference>
<dbReference type="Gene3D" id="3.50.4.10">
    <property type="entry name" value="Hepatocyte Growth Factor"/>
    <property type="match status" value="1"/>
</dbReference>
<evidence type="ECO:0000256" key="2">
    <source>
        <dbReference type="ARBA" id="ARBA00022729"/>
    </source>
</evidence>
<dbReference type="InterPro" id="IPR026284">
    <property type="entry name" value="A2MG_proteobact"/>
</dbReference>
<dbReference type="PIRSF" id="PIRSF038980">
    <property type="entry name" value="A2M_bac"/>
    <property type="match status" value="1"/>
</dbReference>
<dbReference type="Proteomes" id="UP000024836">
    <property type="component" value="Unassembled WGS sequence"/>
</dbReference>
<keyword evidence="4" id="KW-1015">Disulfide bond</keyword>
<dbReference type="SMART" id="SM01360">
    <property type="entry name" value="A2M"/>
    <property type="match status" value="1"/>
</dbReference>
<dbReference type="Pfam" id="PF17973">
    <property type="entry name" value="bMG10"/>
    <property type="match status" value="1"/>
</dbReference>
<dbReference type="Pfam" id="PF00207">
    <property type="entry name" value="A2M"/>
    <property type="match status" value="1"/>
</dbReference>
<reference evidence="6 7" key="1">
    <citation type="submission" date="2013-04" db="EMBL/GenBank/DDBJ databases">
        <title>Shimia sp. 22II-S11-Z10 Genome Sequencing.</title>
        <authorList>
            <person name="Lai Q."/>
            <person name="Li G."/>
            <person name="Shao Z."/>
        </authorList>
    </citation>
    <scope>NUCLEOTIDE SEQUENCE [LARGE SCALE GENOMIC DNA]</scope>
    <source>
        <strain evidence="7">22II-S11-Z10</strain>
    </source>
</reference>
<proteinExistence type="inferred from homology"/>
<protein>
    <recommendedName>
        <fullName evidence="5">Apple domain-containing protein</fullName>
    </recommendedName>
</protein>
<dbReference type="SUPFAM" id="SSF48239">
    <property type="entry name" value="Terpenoid cyclases/Protein prenyltransferases"/>
    <property type="match status" value="1"/>
</dbReference>
<dbReference type="CDD" id="cd02891">
    <property type="entry name" value="A2M_like"/>
    <property type="match status" value="1"/>
</dbReference>
<dbReference type="Pfam" id="PF17972">
    <property type="entry name" value="bMG5"/>
    <property type="match status" value="1"/>
</dbReference>
<dbReference type="InterPro" id="IPR041203">
    <property type="entry name" value="Bact_A2M_MG5"/>
</dbReference>
<dbReference type="PATRIC" id="fig|1461693.3.peg.1357"/>
<sequence>MFDTSFQACARACLSDDRCNAFTFNGRSNSCFPKSDAQDRSPYEGALSAIVINTPADVLVQAAERRAELGFLSDRDIVSARDFAVGLANRHYVNDWDLDALLNAAGTAQGQGNLVNAMRFTGSALTFTDAADQWVSYGDLALAIKTNDGSKRRDYQNRALWAAINGYLRGSSAQVRANALELMSRAFEIRGRGRDMIPALRLSQSLAPRTDVQEALERAIEKYGFRVVETNVDNNAAQPRICAQFNEALAPAGVDYTPFVKLTEPGLSVSAEGRQLCVEGLKHGQRYSFTLRQGLPAQSGETLIRDMQLTQYVGDRDPVVRFPGRAYVLPKTGQAALPIVTVNLETVDLTLRRVSDRNLLRAMQDGYFGRPLSAWDQANFGDTIAEELWSGTGAVQMDLNQEVTTRLPMDDAIKGLPAGIYALQASVPGADPYDLPAATQWFVISNLGLATMSGADGLHVFVRALSNAEPASQVKVSLLSRANRVLAETETNSAGYAMFETALTQGRKGAAPALVMVEQGDDTAFLSLTDPEFDLSDRGVEGRPPAGPIDVFASTDRGAYRAGEVIHVTALARDAKAEAIPDVPLTVILRRPDGVEYSRQTAAPVAGGGVFHLPLGGNVPRGTWSLAVLADPDAPPLATQSVLVEDFLPERIDFDLTLPDTPIRLGDVPMLGVAARYLFGAPAGDLPIEGEVTLRAKRELPDFPGFQFGRHDTPFAARTEYFAGDRTDAEGNARIAAALPQVSPFGVPLEATFTARVREGSGRPVERRIRQILSPNAPMIGIKPGFDGVVGEGAEARFDLLALDATAQPMPTQIKWQLSRIETRYQWYQLYGSWNWEPVTTRTRIDSGTADMTQGRLKLSLPVDWGQYELRVEQADGGMAVATSTFYAGWYAAADASSTPDMLEVSLNQPNYAPGDTATLRVVPRSPGKALVTVMSNRLIDMMPVDLVAGENLIDLPVTDEWGAGAYVTATLIQPMDVPAGRNPTRALGLAYAPVDPGARQLTASFEVAPEAAPREPLTVALRVDGVQPGDTAYATIAAVDLGILNLTGFDAPDPSGHYFGQRKLGMGLRDVYGRLIDGMNGAMGQVRSGGDAAKQMQMQAPPPTEDLVAYFTGPIEVDADGLAQATFDLPSFNGTVRLMAIAWSEKGVGQAEADVLVRDPVVVTASLPRFMAPGDTARMLLEITHATGPSGRIGLDVTAEGVALGAVPSGLDLAELGSARVSVPVTAGATGLANISVALTTPDGKQLVKTLTLPVQVNDPEVMQTYRLTLANKDDFSLNSDVFADFLHGTGSATLTLGPLARFDTAGLLQALDRYPYGCTEQVTSRALPLLYLDQVAQAMGLGTRDETATRISQSIDAVLANQASNGGFGLWRAGSGDLWLDAYVSDFLSRAKTRGFDVPQRAFASAMDNLRNQVNYAADFDKGGEDLAYALMVLAREGAAAIGDLRYYADVKGADFATPLATAQLAAALAMYGEQTRADRLFALAARQMGTKVARGESLEWRSDYGTHRRDAAGVLALAAESGSTAIDTATMARFVMQGSAGRSTQEAVWTLLAANALIDRAGQAGFLLDGAPMDGPLVQVLRDGQAGHVLTNGSGKDAQVTLTTFGVPEVAQAQGGTGYAINRAYYTLEGQPAALDQVPVGTRLVAVLEVQPFESSEARLMINDPLPAGFEIDNPNLLRGGDIAALDWISPVSETQNTEFRQERFLAAVDWYSTDPFRLAYILRATTPGEYHHPAASVEDMYRPDRRAWSASSRASVVE</sequence>
<evidence type="ECO:0000256" key="1">
    <source>
        <dbReference type="ARBA" id="ARBA00010556"/>
    </source>
</evidence>
<dbReference type="InterPro" id="IPR021868">
    <property type="entry name" value="Alpha_2_Macroglob_MG3"/>
</dbReference>
<dbReference type="Pfam" id="PF01835">
    <property type="entry name" value="MG2"/>
    <property type="match status" value="1"/>
</dbReference>
<dbReference type="InterPro" id="IPR011625">
    <property type="entry name" value="A2M_N_BRD"/>
</dbReference>
<evidence type="ECO:0000259" key="5">
    <source>
        <dbReference type="PROSITE" id="PS50948"/>
    </source>
</evidence>
<dbReference type="SMART" id="SM01419">
    <property type="entry name" value="Thiol-ester_cl"/>
    <property type="match status" value="1"/>
</dbReference>
<dbReference type="GO" id="GO:0006508">
    <property type="term" value="P:proteolysis"/>
    <property type="evidence" value="ECO:0007669"/>
    <property type="project" value="InterPro"/>
</dbReference>
<dbReference type="EMBL" id="AQQY01000003">
    <property type="protein sequence ID" value="KCV82608.1"/>
    <property type="molecule type" value="Genomic_DNA"/>
</dbReference>
<evidence type="ECO:0000313" key="6">
    <source>
        <dbReference type="EMBL" id="KCV82608.1"/>
    </source>
</evidence>
<dbReference type="Gene3D" id="1.50.10.20">
    <property type="match status" value="1"/>
</dbReference>
<evidence type="ECO:0000256" key="4">
    <source>
        <dbReference type="ARBA" id="ARBA00023157"/>
    </source>
</evidence>
<dbReference type="Pfam" id="PF11974">
    <property type="entry name" value="bMG3"/>
    <property type="match status" value="1"/>
</dbReference>